<feature type="region of interest" description="Disordered" evidence="1">
    <location>
        <begin position="137"/>
        <end position="156"/>
    </location>
</feature>
<dbReference type="AlphaFoldDB" id="I3YQ28"/>
<feature type="region of interest" description="Disordered" evidence="1">
    <location>
        <begin position="161"/>
        <end position="239"/>
    </location>
</feature>
<dbReference type="Proteomes" id="UP000006052">
    <property type="component" value="Chromosome"/>
</dbReference>
<feature type="region of interest" description="Disordered" evidence="1">
    <location>
        <begin position="76"/>
        <end position="132"/>
    </location>
</feature>
<feature type="compositionally biased region" description="Basic and acidic residues" evidence="1">
    <location>
        <begin position="230"/>
        <end position="239"/>
    </location>
</feature>
<dbReference type="KEGG" id="afd:Alfi_2844"/>
<feature type="compositionally biased region" description="Basic residues" evidence="1">
    <location>
        <begin position="121"/>
        <end position="132"/>
    </location>
</feature>
<name>I3YQ28_ALIFI</name>
<reference evidence="3" key="1">
    <citation type="journal article" date="2013" name="Stand. Genomic Sci.">
        <title>Complete genome sequence of the bile-resistant pigment-producing anaerobe Alistipes finegoldii type strain (AHN2437(T)).</title>
        <authorList>
            <person name="Mavromatis K."/>
            <person name="Stackebrandt E."/>
            <person name="Munk C."/>
            <person name="Lapidus A."/>
            <person name="Nolan M."/>
            <person name="Lucas S."/>
            <person name="Hammon N."/>
            <person name="Deshpande S."/>
            <person name="Cheng J.F."/>
            <person name="Tapia R."/>
            <person name="Goodwin L.A."/>
            <person name="Pitluck S."/>
            <person name="Liolios K."/>
            <person name="Pagani I."/>
            <person name="Ivanova N."/>
            <person name="Mikhailova N."/>
            <person name="Huntemann M."/>
            <person name="Pati A."/>
            <person name="Chen A."/>
            <person name="Palaniappan K."/>
            <person name="Land M."/>
            <person name="Hauser L."/>
            <person name="Rohde M."/>
            <person name="Gronow S."/>
            <person name="Goker M."/>
            <person name="Detter J.C."/>
            <person name="Bristow J."/>
            <person name="Eisen J.A."/>
            <person name="Markowitz V."/>
            <person name="Hugenholtz P."/>
            <person name="Kyrpides N.C."/>
            <person name="Klenk H.P."/>
            <person name="Woyke T."/>
        </authorList>
    </citation>
    <scope>NUCLEOTIDE SEQUENCE</scope>
    <source>
        <strain evidence="3">DSM 17242 / JCM 16770 / AHN 2437 / CCUG 46020 / CIP 107999</strain>
    </source>
</reference>
<evidence type="ECO:0000313" key="2">
    <source>
        <dbReference type="EMBL" id="AFL79096.1"/>
    </source>
</evidence>
<feature type="compositionally biased region" description="Basic and acidic residues" evidence="1">
    <location>
        <begin position="76"/>
        <end position="92"/>
    </location>
</feature>
<dbReference type="HOGENOM" id="CLU_1159195_0_0_10"/>
<feature type="compositionally biased region" description="Basic and acidic residues" evidence="1">
    <location>
        <begin position="104"/>
        <end position="120"/>
    </location>
</feature>
<gene>
    <name evidence="2" type="ordered locus">Alfi_2844</name>
</gene>
<sequence>MSLIVYIFSVFCPCRRSSSALRVRSAGHVLNLNKGCTKRQSLPNCQQNGRPGREYRPGKQDARCYFVRNGAATKLRKAEAFSRKGRPTEPLRNDTASSSRRHAGRDSADTKAVVRTERQRKEVRRRATGYRRRTTNGKRWTMDGATGDGQQAARGWTAMDGDGRRWTAMDGDGRRWTAGERSKEWRKKNQTEYRRRRTDRQSWRAAGRESYGQRELRAEGATGRGSYGQRELRAGKRKT</sequence>
<protein>
    <submittedName>
        <fullName evidence="2">Uncharacterized protein</fullName>
    </submittedName>
</protein>
<evidence type="ECO:0000256" key="1">
    <source>
        <dbReference type="SAM" id="MobiDB-lite"/>
    </source>
</evidence>
<evidence type="ECO:0000313" key="3">
    <source>
        <dbReference type="Proteomes" id="UP000006052"/>
    </source>
</evidence>
<accession>I3YQ28</accession>
<organism evidence="2 3">
    <name type="scientific">Alistipes finegoldii (strain DSM 17242 / JCM 16770 / CCUG 46020 / CIP 107999 / KCTC 15236 / AHN 2437)</name>
    <dbReference type="NCBI Taxonomy" id="679935"/>
    <lineage>
        <taxon>Bacteria</taxon>
        <taxon>Pseudomonadati</taxon>
        <taxon>Bacteroidota</taxon>
        <taxon>Bacteroidia</taxon>
        <taxon>Bacteroidales</taxon>
        <taxon>Rikenellaceae</taxon>
        <taxon>Alistipes</taxon>
    </lineage>
</organism>
<proteinExistence type="predicted"/>
<dbReference type="EMBL" id="CP003274">
    <property type="protein sequence ID" value="AFL79096.1"/>
    <property type="molecule type" value="Genomic_DNA"/>
</dbReference>
<feature type="compositionally biased region" description="Basic and acidic residues" evidence="1">
    <location>
        <begin position="161"/>
        <end position="193"/>
    </location>
</feature>